<evidence type="ECO:0000256" key="6">
    <source>
        <dbReference type="SAM" id="Coils"/>
    </source>
</evidence>
<keyword evidence="2" id="KW-0479">Metal-binding</keyword>
<dbReference type="PROSITE" id="PS50089">
    <property type="entry name" value="ZF_RING_2"/>
    <property type="match status" value="1"/>
</dbReference>
<evidence type="ECO:0000256" key="8">
    <source>
        <dbReference type="SAM" id="Phobius"/>
    </source>
</evidence>
<dbReference type="PANTHER" id="PTHR25462:SF296">
    <property type="entry name" value="MEIOTIC P26, ISOFORM F"/>
    <property type="match status" value="1"/>
</dbReference>
<dbReference type="RefSeq" id="XP_019619853.1">
    <property type="nucleotide sequence ID" value="XM_019764294.1"/>
</dbReference>
<sequence>MYEEAHPVRVDCSGPRSGHASRPPPGHQGDSRGRVRRGNDAPDKLQEGLETPSDDYEEAEAVRRYATYAHTDRTYPGGASGHRGVCGFLRSHRSCLAAGIAVLLSLVSVGLAPLTFLNKEEMSQLATTVDGLQRDVDNIFQQSTAVDAEISNLSTTVDALKRDLASNKRDRADVLQRLGEMSNALSVLGLPEKGDPRGHLDVLGLPEKWGPRGQLALCLLPERKWPWGQSGLCLQGLLAHLGLPERKGPWGQSGLCLSDLLVHLALQDRRGPWGQLGLGLSCLLGLPENRDPWGQLDLCLLGLMALLQRRALWGKLVSSVLQSTRTGAKHVYFKMATDGGDTKTDSNIPTCGVCLEELRRHRLLPCGHECCMKCLEYWEQDGRSPLLCPTCRQVVYLPPEGIAGLMKPLWVGNCHRLTSRTTDDKNASGPGKGTTCRQHVKCGLTWFCSACERTVCRECVTTEHAKHPVSHIAKLVERKKQEALGLVERGSEKAAALQARLRYLAACRYELERQQAEAERAIEEAAQTLREEIERQKHSSLHWLNSLCGEEFEKLAGAQKRTEQDFAQLASALNLVISFGKTANSSSQNPMSLLSAVKALSQAVQGVDVRLSHTIINVKFVPSKTGANIGNVAFTTGERFRLKQHHNNLLPGSHDNNNAILPVESSTGSEPMLMDQYDHDYDTPATPNTPLVPPTPPAHRKVQVGDGYGSETGQFKNPFALAVSSHYLYVADRANGGRVQIFDFCGNLVRSFLLMLGKGLEALTGGIVLMPNGTIKYLGGGHETMICDRAGRAVGRACYPVMTAYNPNGKCISRTKLQIRQGHLVDAVALPNGNIAVVAITGLWERADCILLSERGQKLCEVHSSQTSVGNCVSLSVNPNSGDILVCDPRQGERDRVTLFNSQGRPKSTPLQQLGHTGTTTNGISVDTYGYIISSTKNARLQLYDPNGAYIKDVASGKDGLKRPSKVAATRDRRVAVIDEGAVCVFMFSYY</sequence>
<feature type="domain" description="B box-type" evidence="10">
    <location>
        <begin position="431"/>
        <end position="472"/>
    </location>
</feature>
<evidence type="ECO:0000259" key="9">
    <source>
        <dbReference type="PROSITE" id="PS50089"/>
    </source>
</evidence>
<keyword evidence="6" id="KW-0175">Coiled coil</keyword>
<evidence type="ECO:0000256" key="1">
    <source>
        <dbReference type="ARBA" id="ARBA00008518"/>
    </source>
</evidence>
<feature type="region of interest" description="Disordered" evidence="7">
    <location>
        <begin position="1"/>
        <end position="56"/>
    </location>
</feature>
<reference evidence="12" key="1">
    <citation type="submission" date="2025-08" db="UniProtKB">
        <authorList>
            <consortium name="RefSeq"/>
        </authorList>
    </citation>
    <scope>IDENTIFICATION</scope>
    <source>
        <tissue evidence="12">Gonad</tissue>
    </source>
</reference>
<protein>
    <submittedName>
        <fullName evidence="12">Uncharacterized protein LOC109466562</fullName>
    </submittedName>
</protein>
<dbReference type="SUPFAM" id="SSF57850">
    <property type="entry name" value="RING/U-box"/>
    <property type="match status" value="1"/>
</dbReference>
<name>A0A6P4Y5X9_BRABE</name>
<dbReference type="PROSITE" id="PS50119">
    <property type="entry name" value="ZF_BBOX"/>
    <property type="match status" value="1"/>
</dbReference>
<evidence type="ECO:0000313" key="11">
    <source>
        <dbReference type="Proteomes" id="UP000515135"/>
    </source>
</evidence>
<keyword evidence="4" id="KW-0862">Zinc</keyword>
<dbReference type="InterPro" id="IPR011042">
    <property type="entry name" value="6-blade_b-propeller_TolB-like"/>
</dbReference>
<evidence type="ECO:0000256" key="2">
    <source>
        <dbReference type="ARBA" id="ARBA00022723"/>
    </source>
</evidence>
<dbReference type="Gene3D" id="2.120.10.30">
    <property type="entry name" value="TolB, C-terminal domain"/>
    <property type="match status" value="2"/>
</dbReference>
<dbReference type="GO" id="GO:0061630">
    <property type="term" value="F:ubiquitin protein ligase activity"/>
    <property type="evidence" value="ECO:0007669"/>
    <property type="project" value="TreeGrafter"/>
</dbReference>
<dbReference type="OrthoDB" id="6105938at2759"/>
<dbReference type="SMART" id="SM00184">
    <property type="entry name" value="RING"/>
    <property type="match status" value="1"/>
</dbReference>
<evidence type="ECO:0000256" key="3">
    <source>
        <dbReference type="ARBA" id="ARBA00022771"/>
    </source>
</evidence>
<feature type="compositionally biased region" description="Basic and acidic residues" evidence="7">
    <location>
        <begin position="29"/>
        <end position="47"/>
    </location>
</feature>
<dbReference type="GO" id="GO:0005654">
    <property type="term" value="C:nucleoplasm"/>
    <property type="evidence" value="ECO:0007669"/>
    <property type="project" value="TreeGrafter"/>
</dbReference>
<dbReference type="PANTHER" id="PTHR25462">
    <property type="entry name" value="BONUS, ISOFORM C-RELATED"/>
    <property type="match status" value="1"/>
</dbReference>
<evidence type="ECO:0000313" key="12">
    <source>
        <dbReference type="RefSeq" id="XP_019619853.1"/>
    </source>
</evidence>
<evidence type="ECO:0000256" key="7">
    <source>
        <dbReference type="SAM" id="MobiDB-lite"/>
    </source>
</evidence>
<gene>
    <name evidence="12" type="primary">LOC109466562</name>
</gene>
<dbReference type="Gene3D" id="3.30.160.60">
    <property type="entry name" value="Classic Zinc Finger"/>
    <property type="match status" value="1"/>
</dbReference>
<keyword evidence="11" id="KW-1185">Reference proteome</keyword>
<evidence type="ECO:0000259" key="10">
    <source>
        <dbReference type="PROSITE" id="PS50119"/>
    </source>
</evidence>
<keyword evidence="8" id="KW-0472">Membrane</keyword>
<proteinExistence type="inferred from homology"/>
<organism evidence="11 12">
    <name type="scientific">Branchiostoma belcheri</name>
    <name type="common">Amphioxus</name>
    <dbReference type="NCBI Taxonomy" id="7741"/>
    <lineage>
        <taxon>Eukaryota</taxon>
        <taxon>Metazoa</taxon>
        <taxon>Chordata</taxon>
        <taxon>Cephalochordata</taxon>
        <taxon>Leptocardii</taxon>
        <taxon>Amphioxiformes</taxon>
        <taxon>Branchiostomatidae</taxon>
        <taxon>Branchiostoma</taxon>
    </lineage>
</organism>
<dbReference type="InterPro" id="IPR047153">
    <property type="entry name" value="TRIM45/56/19-like"/>
</dbReference>
<dbReference type="AlphaFoldDB" id="A0A6P4Y5X9"/>
<feature type="transmembrane region" description="Helical" evidence="8">
    <location>
        <begin position="95"/>
        <end position="117"/>
    </location>
</feature>
<dbReference type="Pfam" id="PF00643">
    <property type="entry name" value="zf-B_box"/>
    <property type="match status" value="1"/>
</dbReference>
<dbReference type="GeneID" id="109466562"/>
<dbReference type="InterPro" id="IPR000315">
    <property type="entry name" value="Znf_B-box"/>
</dbReference>
<dbReference type="Proteomes" id="UP000515135">
    <property type="component" value="Unplaced"/>
</dbReference>
<dbReference type="SUPFAM" id="SSF57845">
    <property type="entry name" value="B-box zinc-binding domain"/>
    <property type="match status" value="1"/>
</dbReference>
<dbReference type="InterPro" id="IPR013083">
    <property type="entry name" value="Znf_RING/FYVE/PHD"/>
</dbReference>
<feature type="coiled-coil region" evidence="6">
    <location>
        <begin position="504"/>
        <end position="539"/>
    </location>
</feature>
<evidence type="ECO:0000256" key="5">
    <source>
        <dbReference type="PROSITE-ProRule" id="PRU00024"/>
    </source>
</evidence>
<feature type="domain" description="RING-type" evidence="9">
    <location>
        <begin position="351"/>
        <end position="392"/>
    </location>
</feature>
<keyword evidence="8" id="KW-1133">Transmembrane helix</keyword>
<accession>A0A6P4Y5X9</accession>
<dbReference type="SUPFAM" id="SSF101898">
    <property type="entry name" value="NHL repeat"/>
    <property type="match status" value="1"/>
</dbReference>
<dbReference type="Gene3D" id="3.30.40.10">
    <property type="entry name" value="Zinc/RING finger domain, C3HC4 (zinc finger)"/>
    <property type="match status" value="1"/>
</dbReference>
<dbReference type="GO" id="GO:0008270">
    <property type="term" value="F:zinc ion binding"/>
    <property type="evidence" value="ECO:0007669"/>
    <property type="project" value="UniProtKB-KW"/>
</dbReference>
<keyword evidence="3 5" id="KW-0863">Zinc-finger</keyword>
<dbReference type="KEGG" id="bbel:109466562"/>
<keyword evidence="8" id="KW-0812">Transmembrane</keyword>
<comment type="similarity">
    <text evidence="1">Belongs to the TRIM/RBCC family.</text>
</comment>
<dbReference type="Pfam" id="PF13920">
    <property type="entry name" value="zf-C3HC4_3"/>
    <property type="match status" value="1"/>
</dbReference>
<dbReference type="InterPro" id="IPR001841">
    <property type="entry name" value="Znf_RING"/>
</dbReference>
<evidence type="ECO:0000256" key="4">
    <source>
        <dbReference type="ARBA" id="ARBA00022833"/>
    </source>
</evidence>